<protein>
    <recommendedName>
        <fullName evidence="3">Tc1-like transposase DDE domain-containing protein</fullName>
    </recommendedName>
</protein>
<gene>
    <name evidence="1" type="ORF">ANCCAN_08247</name>
</gene>
<evidence type="ECO:0000313" key="1">
    <source>
        <dbReference type="EMBL" id="RCN45747.1"/>
    </source>
</evidence>
<evidence type="ECO:0008006" key="3">
    <source>
        <dbReference type="Google" id="ProtNLM"/>
    </source>
</evidence>
<dbReference type="AlphaFoldDB" id="A0A368GS36"/>
<name>A0A368GS36_ANCCA</name>
<dbReference type="EMBL" id="JOJR01000094">
    <property type="protein sequence ID" value="RCN45747.1"/>
    <property type="molecule type" value="Genomic_DNA"/>
</dbReference>
<organism evidence="1 2">
    <name type="scientific">Ancylostoma caninum</name>
    <name type="common">Dog hookworm</name>
    <dbReference type="NCBI Taxonomy" id="29170"/>
    <lineage>
        <taxon>Eukaryota</taxon>
        <taxon>Metazoa</taxon>
        <taxon>Ecdysozoa</taxon>
        <taxon>Nematoda</taxon>
        <taxon>Chromadorea</taxon>
        <taxon>Rhabditida</taxon>
        <taxon>Rhabditina</taxon>
        <taxon>Rhabditomorpha</taxon>
        <taxon>Strongyloidea</taxon>
        <taxon>Ancylostomatidae</taxon>
        <taxon>Ancylostomatinae</taxon>
        <taxon>Ancylostoma</taxon>
    </lineage>
</organism>
<dbReference type="Gene3D" id="3.30.420.10">
    <property type="entry name" value="Ribonuclease H-like superfamily/Ribonuclease H"/>
    <property type="match status" value="1"/>
</dbReference>
<dbReference type="GO" id="GO:0003676">
    <property type="term" value="F:nucleic acid binding"/>
    <property type="evidence" value="ECO:0007669"/>
    <property type="project" value="InterPro"/>
</dbReference>
<evidence type="ECO:0000313" key="2">
    <source>
        <dbReference type="Proteomes" id="UP000252519"/>
    </source>
</evidence>
<dbReference type="OrthoDB" id="5771148at2759"/>
<proteinExistence type="predicted"/>
<dbReference type="InterPro" id="IPR036397">
    <property type="entry name" value="RNaseH_sf"/>
</dbReference>
<comment type="caution">
    <text evidence="1">The sequence shown here is derived from an EMBL/GenBank/DDBJ whole genome shotgun (WGS) entry which is preliminary data.</text>
</comment>
<dbReference type="Proteomes" id="UP000252519">
    <property type="component" value="Unassembled WGS sequence"/>
</dbReference>
<dbReference type="STRING" id="29170.A0A368GS36"/>
<accession>A0A368GS36</accession>
<reference evidence="1 2" key="1">
    <citation type="submission" date="2014-10" db="EMBL/GenBank/DDBJ databases">
        <title>Draft genome of the hookworm Ancylostoma caninum.</title>
        <authorList>
            <person name="Mitreva M."/>
        </authorList>
    </citation>
    <scope>NUCLEOTIDE SEQUENCE [LARGE SCALE GENOMIC DNA]</scope>
    <source>
        <strain evidence="1 2">Baltimore</strain>
    </source>
</reference>
<sequence>MLLRLRRHLGYAAKSVKNGQLIREKNREKRLLFCKEMLQTNARMDSRLYCKTIKDYYLPFAESVFNGRCRLAQDNDPKHTSQFTSKHLDQWKIERLEWPPESLEINPIEFVWHQLKHFLR</sequence>
<keyword evidence="2" id="KW-1185">Reference proteome</keyword>